<accession>A0A6J2XET7</accession>
<dbReference type="GO" id="GO:0042742">
    <property type="term" value="P:defense response to bacterium"/>
    <property type="evidence" value="ECO:0007669"/>
    <property type="project" value="UniProtKB-KW"/>
</dbReference>
<keyword evidence="6" id="KW-0391">Immunity</keyword>
<name>A0A6J2XET7_SITOR</name>
<dbReference type="Pfam" id="PF03769">
    <property type="entry name" value="Attacin_C"/>
    <property type="match status" value="1"/>
</dbReference>
<evidence type="ECO:0000313" key="10">
    <source>
        <dbReference type="Proteomes" id="UP000504635"/>
    </source>
</evidence>
<feature type="domain" description="Attacin C-terminal" evidence="9">
    <location>
        <begin position="54"/>
        <end position="135"/>
    </location>
</feature>
<keyword evidence="4" id="KW-0929">Antimicrobial</keyword>
<evidence type="ECO:0000313" key="11">
    <source>
        <dbReference type="RefSeq" id="XP_030749475.1"/>
    </source>
</evidence>
<keyword evidence="3" id="KW-0964">Secreted</keyword>
<keyword evidence="8" id="KW-0732">Signal</keyword>
<dbReference type="Proteomes" id="UP000504635">
    <property type="component" value="Unplaced"/>
</dbReference>
<evidence type="ECO:0000259" key="9">
    <source>
        <dbReference type="Pfam" id="PF03769"/>
    </source>
</evidence>
<organism evidence="10 11">
    <name type="scientific">Sitophilus oryzae</name>
    <name type="common">Rice weevil</name>
    <name type="synonym">Curculio oryzae</name>
    <dbReference type="NCBI Taxonomy" id="7048"/>
    <lineage>
        <taxon>Eukaryota</taxon>
        <taxon>Metazoa</taxon>
        <taxon>Ecdysozoa</taxon>
        <taxon>Arthropoda</taxon>
        <taxon>Hexapoda</taxon>
        <taxon>Insecta</taxon>
        <taxon>Pterygota</taxon>
        <taxon>Neoptera</taxon>
        <taxon>Endopterygota</taxon>
        <taxon>Coleoptera</taxon>
        <taxon>Polyphaga</taxon>
        <taxon>Cucujiformia</taxon>
        <taxon>Curculionidae</taxon>
        <taxon>Dryophthorinae</taxon>
        <taxon>Sitophilus</taxon>
    </lineage>
</organism>
<dbReference type="AlphaFoldDB" id="A0A6J2XET7"/>
<reference evidence="11" key="1">
    <citation type="submission" date="2025-08" db="UniProtKB">
        <authorList>
            <consortium name="RefSeq"/>
        </authorList>
    </citation>
    <scope>IDENTIFICATION</scope>
    <source>
        <tissue evidence="11">Gonads</tissue>
    </source>
</reference>
<comment type="subcellular location">
    <subcellularLocation>
        <location evidence="1">Secreted</location>
    </subcellularLocation>
</comment>
<evidence type="ECO:0000256" key="3">
    <source>
        <dbReference type="ARBA" id="ARBA00022525"/>
    </source>
</evidence>
<dbReference type="InParanoid" id="A0A6J2XET7"/>
<feature type="signal peptide" evidence="8">
    <location>
        <begin position="1"/>
        <end position="16"/>
    </location>
</feature>
<evidence type="ECO:0000256" key="7">
    <source>
        <dbReference type="ARBA" id="ARBA00023022"/>
    </source>
</evidence>
<comment type="similarity">
    <text evidence="2">Belongs to the attacin/sarcotoxin-2 family.</text>
</comment>
<keyword evidence="10" id="KW-1185">Reference proteome</keyword>
<dbReference type="InterPro" id="IPR005521">
    <property type="entry name" value="Attacin_C"/>
</dbReference>
<dbReference type="GeneID" id="115877460"/>
<evidence type="ECO:0000256" key="4">
    <source>
        <dbReference type="ARBA" id="ARBA00022529"/>
    </source>
</evidence>
<evidence type="ECO:0000256" key="8">
    <source>
        <dbReference type="SAM" id="SignalP"/>
    </source>
</evidence>
<evidence type="ECO:0000256" key="6">
    <source>
        <dbReference type="ARBA" id="ARBA00022859"/>
    </source>
</evidence>
<evidence type="ECO:0000256" key="2">
    <source>
        <dbReference type="ARBA" id="ARBA00007550"/>
    </source>
</evidence>
<feature type="chain" id="PRO_5026732785" evidence="8">
    <location>
        <begin position="17"/>
        <end position="135"/>
    </location>
</feature>
<keyword evidence="7" id="KW-0044">Antibiotic</keyword>
<protein>
    <submittedName>
        <fullName evidence="11">Uncharacterized protein LOC115877460</fullName>
    </submittedName>
</protein>
<sequence length="135" mass="14436">MKAVILLIATLAFAGCTPLLVRDENGQIYTLTSVSSRQKREDGKWFGGGGANSQTQRGTVGVDYPNGSGAKVSYAHANGYGHDVSVDAMVPVWSKKSQYGESTLNLGGGIDRHFGGFEGSHTTDKRVGLNFVHRF</sequence>
<gene>
    <name evidence="11" type="primary">LOC115877460</name>
</gene>
<evidence type="ECO:0000256" key="1">
    <source>
        <dbReference type="ARBA" id="ARBA00004613"/>
    </source>
</evidence>
<dbReference type="RefSeq" id="XP_030749475.1">
    <property type="nucleotide sequence ID" value="XM_030893615.1"/>
</dbReference>
<dbReference type="GO" id="GO:0045087">
    <property type="term" value="P:innate immune response"/>
    <property type="evidence" value="ECO:0007669"/>
    <property type="project" value="UniProtKB-KW"/>
</dbReference>
<proteinExistence type="inferred from homology"/>
<keyword evidence="5" id="KW-0399">Innate immunity</keyword>
<dbReference type="PROSITE" id="PS51257">
    <property type="entry name" value="PROKAR_LIPOPROTEIN"/>
    <property type="match status" value="1"/>
</dbReference>
<evidence type="ECO:0000256" key="5">
    <source>
        <dbReference type="ARBA" id="ARBA00022588"/>
    </source>
</evidence>
<dbReference type="OrthoDB" id="6751969at2759"/>
<dbReference type="KEGG" id="soy:115877460"/>
<dbReference type="GO" id="GO:0005576">
    <property type="term" value="C:extracellular region"/>
    <property type="evidence" value="ECO:0007669"/>
    <property type="project" value="UniProtKB-SubCell"/>
</dbReference>